<evidence type="ECO:0000313" key="2">
    <source>
        <dbReference type="EMBL" id="EKS33974.1"/>
    </source>
</evidence>
<protein>
    <recommendedName>
        <fullName evidence="1">HTH marR-type domain-containing protein</fullName>
    </recommendedName>
</protein>
<dbReference type="SMART" id="SM00347">
    <property type="entry name" value="HTH_MARR"/>
    <property type="match status" value="1"/>
</dbReference>
<sequence>MKPDRRLIFLMTVGYRRLQRGLEQEMLAQDGLTSAQSGVLFFLGQNDGALIGDVAGALDLVPSATTGLADRMERAGLIERRRDEKDGRAQRVYLTDEGKRVRKRAVARAQSINSKLMDGFTDREIDTVSRWLTSLQTKFPKDSS</sequence>
<dbReference type="EMBL" id="AGWY01000012">
    <property type="protein sequence ID" value="EKS33974.1"/>
    <property type="molecule type" value="Genomic_DNA"/>
</dbReference>
<organism evidence="2 3">
    <name type="scientific">Afipia clevelandensis ATCC 49720</name>
    <dbReference type="NCBI Taxonomy" id="883079"/>
    <lineage>
        <taxon>Bacteria</taxon>
        <taxon>Pseudomonadati</taxon>
        <taxon>Pseudomonadota</taxon>
        <taxon>Alphaproteobacteria</taxon>
        <taxon>Hyphomicrobiales</taxon>
        <taxon>Nitrobacteraceae</taxon>
        <taxon>Afipia</taxon>
    </lineage>
</organism>
<dbReference type="InterPro" id="IPR039422">
    <property type="entry name" value="MarR/SlyA-like"/>
</dbReference>
<dbReference type="OrthoDB" id="511972at2"/>
<dbReference type="PRINTS" id="PR00598">
    <property type="entry name" value="HTHMARR"/>
</dbReference>
<evidence type="ECO:0000259" key="1">
    <source>
        <dbReference type="PROSITE" id="PS50995"/>
    </source>
</evidence>
<keyword evidence="3" id="KW-1185">Reference proteome</keyword>
<feature type="domain" description="HTH marR-type" evidence="1">
    <location>
        <begin position="4"/>
        <end position="137"/>
    </location>
</feature>
<dbReference type="PANTHER" id="PTHR33164">
    <property type="entry name" value="TRANSCRIPTIONAL REGULATOR, MARR FAMILY"/>
    <property type="match status" value="1"/>
</dbReference>
<dbReference type="PATRIC" id="fig|883079.3.peg.3159"/>
<accession>K8NZQ6</accession>
<dbReference type="HOGENOM" id="CLU_083287_18_4_5"/>
<comment type="caution">
    <text evidence="2">The sequence shown here is derived from an EMBL/GenBank/DDBJ whole genome shotgun (WGS) entry which is preliminary data.</text>
</comment>
<reference evidence="2 3" key="1">
    <citation type="submission" date="2012-04" db="EMBL/GenBank/DDBJ databases">
        <title>The Genome Sequence of Afipia clevelandensis ATCC 49720.</title>
        <authorList>
            <consortium name="The Broad Institute Genome Sequencing Platform"/>
            <person name="Earl A."/>
            <person name="Ward D."/>
            <person name="Feldgarden M."/>
            <person name="Gevers D."/>
            <person name="Huys G."/>
            <person name="Walker B."/>
            <person name="Young S.K."/>
            <person name="Zeng Q."/>
            <person name="Gargeya S."/>
            <person name="Fitzgerald M."/>
            <person name="Haas B."/>
            <person name="Abouelleil A."/>
            <person name="Alvarado L."/>
            <person name="Arachchi H.M."/>
            <person name="Berlin A."/>
            <person name="Chapman S.B."/>
            <person name="Goldberg J."/>
            <person name="Griggs A."/>
            <person name="Gujja S."/>
            <person name="Hansen M."/>
            <person name="Howarth C."/>
            <person name="Imamovic A."/>
            <person name="Larimer J."/>
            <person name="McCowen C."/>
            <person name="Montmayeur A."/>
            <person name="Murphy C."/>
            <person name="Neiman D."/>
            <person name="Pearson M."/>
            <person name="Priest M."/>
            <person name="Roberts A."/>
            <person name="Saif S."/>
            <person name="Shea T."/>
            <person name="Sisk P."/>
            <person name="Sykes S."/>
            <person name="Wortman J."/>
            <person name="Nusbaum C."/>
            <person name="Birren B."/>
        </authorList>
    </citation>
    <scope>NUCLEOTIDE SEQUENCE [LARGE SCALE GENOMIC DNA]</scope>
    <source>
        <strain evidence="2 3">ATCC 49720</strain>
    </source>
</reference>
<dbReference type="InterPro" id="IPR036388">
    <property type="entry name" value="WH-like_DNA-bd_sf"/>
</dbReference>
<dbReference type="RefSeq" id="WP_002713964.1">
    <property type="nucleotide sequence ID" value="NZ_KB375281.1"/>
</dbReference>
<name>K8NZQ6_9BRAD</name>
<dbReference type="InterPro" id="IPR000835">
    <property type="entry name" value="HTH_MarR-typ"/>
</dbReference>
<dbReference type="PROSITE" id="PS50995">
    <property type="entry name" value="HTH_MARR_2"/>
    <property type="match status" value="1"/>
</dbReference>
<gene>
    <name evidence="2" type="ORF">HMPREF9696_03094</name>
</gene>
<dbReference type="Gene3D" id="1.10.10.10">
    <property type="entry name" value="Winged helix-like DNA-binding domain superfamily/Winged helix DNA-binding domain"/>
    <property type="match status" value="1"/>
</dbReference>
<evidence type="ECO:0000313" key="3">
    <source>
        <dbReference type="Proteomes" id="UP000001095"/>
    </source>
</evidence>
<dbReference type="InterPro" id="IPR036390">
    <property type="entry name" value="WH_DNA-bd_sf"/>
</dbReference>
<proteinExistence type="predicted"/>
<dbReference type="Pfam" id="PF12802">
    <property type="entry name" value="MarR_2"/>
    <property type="match status" value="1"/>
</dbReference>
<dbReference type="SUPFAM" id="SSF46785">
    <property type="entry name" value="Winged helix' DNA-binding domain"/>
    <property type="match status" value="1"/>
</dbReference>
<dbReference type="AlphaFoldDB" id="K8NZQ6"/>
<dbReference type="GO" id="GO:0006950">
    <property type="term" value="P:response to stress"/>
    <property type="evidence" value="ECO:0007669"/>
    <property type="project" value="TreeGrafter"/>
</dbReference>
<dbReference type="PANTHER" id="PTHR33164:SF107">
    <property type="entry name" value="TRANSCRIPTIONAL REGULATORY PROTEIN"/>
    <property type="match status" value="1"/>
</dbReference>
<dbReference type="GO" id="GO:0003700">
    <property type="term" value="F:DNA-binding transcription factor activity"/>
    <property type="evidence" value="ECO:0007669"/>
    <property type="project" value="InterPro"/>
</dbReference>
<dbReference type="Proteomes" id="UP000001095">
    <property type="component" value="Unassembled WGS sequence"/>
</dbReference>